<evidence type="ECO:0000313" key="2">
    <source>
        <dbReference type="Proteomes" id="UP000535276"/>
    </source>
</evidence>
<dbReference type="EMBL" id="JACBZV010000007">
    <property type="protein sequence ID" value="NYJ13059.1"/>
    <property type="molecule type" value="Genomic_DNA"/>
</dbReference>
<dbReference type="AlphaFoldDB" id="A0A7Z0E171"/>
<comment type="caution">
    <text evidence="1">The sequence shown here is derived from an EMBL/GenBank/DDBJ whole genome shotgun (WGS) entry which is preliminary data.</text>
</comment>
<evidence type="ECO:0000313" key="1">
    <source>
        <dbReference type="EMBL" id="NYJ13059.1"/>
    </source>
</evidence>
<protein>
    <submittedName>
        <fullName evidence="1">PIN domain nuclease of toxin-antitoxin system</fullName>
    </submittedName>
</protein>
<proteinExistence type="predicted"/>
<dbReference type="Proteomes" id="UP000535276">
    <property type="component" value="Unassembled WGS sequence"/>
</dbReference>
<gene>
    <name evidence="1" type="ORF">GGI64_004140</name>
</gene>
<accession>A0A7Z0E171</accession>
<sequence length="45" mass="5362">MSLYELDNKMRLKKLDLKPQEWERAFDEDAQAGDIIQALRPDRIT</sequence>
<organism evidence="1 2">
    <name type="scientific">Rhizobium leguminosarum</name>
    <dbReference type="NCBI Taxonomy" id="384"/>
    <lineage>
        <taxon>Bacteria</taxon>
        <taxon>Pseudomonadati</taxon>
        <taxon>Pseudomonadota</taxon>
        <taxon>Alphaproteobacteria</taxon>
        <taxon>Hyphomicrobiales</taxon>
        <taxon>Rhizobiaceae</taxon>
        <taxon>Rhizobium/Agrobacterium group</taxon>
        <taxon>Rhizobium</taxon>
    </lineage>
</organism>
<name>A0A7Z0E171_RHILE</name>
<reference evidence="1 2" key="1">
    <citation type="submission" date="2020-07" db="EMBL/GenBank/DDBJ databases">
        <title>Genomic Encyclopedia of Type Strains, Phase IV (KMG-V): Genome sequencing to study the core and pangenomes of soil and plant-associated prokaryotes.</title>
        <authorList>
            <person name="Whitman W."/>
        </authorList>
    </citation>
    <scope>NUCLEOTIDE SEQUENCE [LARGE SCALE GENOMIC DNA]</scope>
    <source>
        <strain evidence="1 2">SEMIA 4052</strain>
    </source>
</reference>